<comment type="caution">
    <text evidence="1">The sequence shown here is derived from an EMBL/GenBank/DDBJ whole genome shotgun (WGS) entry which is preliminary data.</text>
</comment>
<reference evidence="1 2" key="1">
    <citation type="submission" date="2023-04" db="EMBL/GenBank/DDBJ databases">
        <title>The genome sequence of Polyangium sorediatum DSM14670.</title>
        <authorList>
            <person name="Zhang X."/>
        </authorList>
    </citation>
    <scope>NUCLEOTIDE SEQUENCE [LARGE SCALE GENOMIC DNA]</scope>
    <source>
        <strain evidence="1 2">DSM 14670</strain>
    </source>
</reference>
<dbReference type="EMBL" id="JARZHI010000003">
    <property type="protein sequence ID" value="MDI1429050.1"/>
    <property type="molecule type" value="Genomic_DNA"/>
</dbReference>
<keyword evidence="2" id="KW-1185">Reference proteome</keyword>
<dbReference type="RefSeq" id="WP_136967082.1">
    <property type="nucleotide sequence ID" value="NZ_JARZHI010000003.1"/>
</dbReference>
<sequence length="89" mass="9550">MTTRRKGEPIACGRCLSFDIVVGGRSWQCLACDDGGRLPEVEALPVEDELADYLAQPALLGSSTSPEGRMIAARLLLAFFGRGRGEARP</sequence>
<dbReference type="Proteomes" id="UP001160301">
    <property type="component" value="Unassembled WGS sequence"/>
</dbReference>
<organism evidence="1 2">
    <name type="scientific">Polyangium sorediatum</name>
    <dbReference type="NCBI Taxonomy" id="889274"/>
    <lineage>
        <taxon>Bacteria</taxon>
        <taxon>Pseudomonadati</taxon>
        <taxon>Myxococcota</taxon>
        <taxon>Polyangia</taxon>
        <taxon>Polyangiales</taxon>
        <taxon>Polyangiaceae</taxon>
        <taxon>Polyangium</taxon>
    </lineage>
</organism>
<proteinExistence type="predicted"/>
<gene>
    <name evidence="1" type="ORF">QHF89_06075</name>
</gene>
<evidence type="ECO:0000313" key="2">
    <source>
        <dbReference type="Proteomes" id="UP001160301"/>
    </source>
</evidence>
<name>A0ABT6NLE8_9BACT</name>
<accession>A0ABT6NLE8</accession>
<evidence type="ECO:0000313" key="1">
    <source>
        <dbReference type="EMBL" id="MDI1429050.1"/>
    </source>
</evidence>
<protein>
    <submittedName>
        <fullName evidence="1">Uncharacterized protein</fullName>
    </submittedName>
</protein>